<sequence>MLPWKRHKFELRADEPRQPSKPKGYARSLRQAALGSLARACPERALHRVGSMFRSRRRKFRVSSEDPSYTVLYLGNAGTLQAKGEGCTELAVAKIWARSEAGRQGTRMRLSIGAQGIRMAPAEEPRRPGHLYLLHRVTYCAAEPRLPRIFAWVYRHELRHKAVMLRCHAVLLARPETARTMALLLYQTSAAALADFRRRKRREDARHQQAQRVGERSLPPPRRAGPGPCYKPPAERGRCAPRLGPIHEDLPGEERELLDGPELGRLVGELGELSLGAEPRLPRLLAQLPNPPGAQPRERGCGILVYSGSGGAERDFSSFSYI</sequence>
<reference evidence="3" key="1">
    <citation type="submission" date="2025-08" db="UniProtKB">
        <authorList>
            <consortium name="Ensembl"/>
        </authorList>
    </citation>
    <scope>IDENTIFICATION</scope>
</reference>
<dbReference type="InterPro" id="IPR033930">
    <property type="entry name" value="FAM43A/B_PTB"/>
</dbReference>
<keyword evidence="4" id="KW-1185">Reference proteome</keyword>
<proteinExistence type="predicted"/>
<dbReference type="Proteomes" id="UP000694393">
    <property type="component" value="Unplaced"/>
</dbReference>
<organism evidence="3 4">
    <name type="scientific">Pelusios castaneus</name>
    <name type="common">West African mud turtle</name>
    <dbReference type="NCBI Taxonomy" id="367368"/>
    <lineage>
        <taxon>Eukaryota</taxon>
        <taxon>Metazoa</taxon>
        <taxon>Chordata</taxon>
        <taxon>Craniata</taxon>
        <taxon>Vertebrata</taxon>
        <taxon>Euteleostomi</taxon>
        <taxon>Archelosauria</taxon>
        <taxon>Testudinata</taxon>
        <taxon>Testudines</taxon>
        <taxon>Pleurodira</taxon>
        <taxon>Pelomedusidae</taxon>
        <taxon>Pelusios</taxon>
    </lineage>
</organism>
<evidence type="ECO:0000313" key="4">
    <source>
        <dbReference type="Proteomes" id="UP000694393"/>
    </source>
</evidence>
<dbReference type="InterPro" id="IPR011993">
    <property type="entry name" value="PH-like_dom_sf"/>
</dbReference>
<evidence type="ECO:0000259" key="2">
    <source>
        <dbReference type="SMART" id="SM00462"/>
    </source>
</evidence>
<dbReference type="PANTHER" id="PTHR11232:SF36">
    <property type="entry name" value="PROTEIN FAM43A"/>
    <property type="match status" value="1"/>
</dbReference>
<dbReference type="InterPro" id="IPR051133">
    <property type="entry name" value="Adapter_Engulfment-Domain"/>
</dbReference>
<dbReference type="CDD" id="cd01214">
    <property type="entry name" value="PTB_FAM43A"/>
    <property type="match status" value="1"/>
</dbReference>
<dbReference type="SMART" id="SM00462">
    <property type="entry name" value="PTB"/>
    <property type="match status" value="1"/>
</dbReference>
<feature type="region of interest" description="Disordered" evidence="1">
    <location>
        <begin position="199"/>
        <end position="253"/>
    </location>
</feature>
<accession>A0A8C8S5K4</accession>
<dbReference type="PANTHER" id="PTHR11232">
    <property type="entry name" value="PHOSPHOTYROSINE INTERACTION DOMAIN-CONTAINING FAMILY MEMBER"/>
    <property type="match status" value="1"/>
</dbReference>
<reference evidence="3" key="2">
    <citation type="submission" date="2025-09" db="UniProtKB">
        <authorList>
            <consortium name="Ensembl"/>
        </authorList>
    </citation>
    <scope>IDENTIFICATION</scope>
</reference>
<dbReference type="Gene3D" id="2.30.29.30">
    <property type="entry name" value="Pleckstrin-homology domain (PH domain)/Phosphotyrosine-binding domain (PTB)"/>
    <property type="match status" value="1"/>
</dbReference>
<dbReference type="InterPro" id="IPR006020">
    <property type="entry name" value="PTB/PI_dom"/>
</dbReference>
<dbReference type="Ensembl" id="ENSPCET00000014800.1">
    <property type="protein sequence ID" value="ENSPCEP00000014279.1"/>
    <property type="gene ID" value="ENSPCEG00000011330.1"/>
</dbReference>
<feature type="domain" description="PID" evidence="2">
    <location>
        <begin position="64"/>
        <end position="202"/>
    </location>
</feature>
<evidence type="ECO:0000313" key="3">
    <source>
        <dbReference type="Ensembl" id="ENSPCEP00000014279.1"/>
    </source>
</evidence>
<protein>
    <submittedName>
        <fullName evidence="3">Family with sequence similarity 43 member A</fullName>
    </submittedName>
</protein>
<dbReference type="SUPFAM" id="SSF50729">
    <property type="entry name" value="PH domain-like"/>
    <property type="match status" value="1"/>
</dbReference>
<dbReference type="AlphaFoldDB" id="A0A8C8S5K4"/>
<evidence type="ECO:0000256" key="1">
    <source>
        <dbReference type="SAM" id="MobiDB-lite"/>
    </source>
</evidence>
<name>A0A8C8S5K4_9SAUR</name>
<dbReference type="Pfam" id="PF14719">
    <property type="entry name" value="PID_2"/>
    <property type="match status" value="1"/>
</dbReference>